<evidence type="ECO:0000313" key="8">
    <source>
        <dbReference type="Proteomes" id="UP001610446"/>
    </source>
</evidence>
<evidence type="ECO:0000256" key="4">
    <source>
        <dbReference type="ARBA" id="ARBA00023136"/>
    </source>
</evidence>
<dbReference type="CDD" id="cd17476">
    <property type="entry name" value="MFS_Amf1_MDR_like"/>
    <property type="match status" value="1"/>
</dbReference>
<feature type="transmembrane region" description="Helical" evidence="5">
    <location>
        <begin position="240"/>
        <end position="258"/>
    </location>
</feature>
<feature type="transmembrane region" description="Helical" evidence="5">
    <location>
        <begin position="405"/>
        <end position="426"/>
    </location>
</feature>
<dbReference type="InterPro" id="IPR020846">
    <property type="entry name" value="MFS_dom"/>
</dbReference>
<dbReference type="InterPro" id="IPR036259">
    <property type="entry name" value="MFS_trans_sf"/>
</dbReference>
<gene>
    <name evidence="7" type="ORF">BJY01DRAFT_241452</name>
</gene>
<feature type="transmembrane region" description="Helical" evidence="5">
    <location>
        <begin position="174"/>
        <end position="197"/>
    </location>
</feature>
<reference evidence="7 8" key="1">
    <citation type="submission" date="2024-07" db="EMBL/GenBank/DDBJ databases">
        <title>Section-level genome sequencing and comparative genomics of Aspergillus sections Usti and Cavernicolus.</title>
        <authorList>
            <consortium name="Lawrence Berkeley National Laboratory"/>
            <person name="Nybo J.L."/>
            <person name="Vesth T.C."/>
            <person name="Theobald S."/>
            <person name="Frisvad J.C."/>
            <person name="Larsen T.O."/>
            <person name="Kjaerboelling I."/>
            <person name="Rothschild-Mancinelli K."/>
            <person name="Lyhne E.K."/>
            <person name="Kogle M.E."/>
            <person name="Barry K."/>
            <person name="Clum A."/>
            <person name="Na H."/>
            <person name="Ledsgaard L."/>
            <person name="Lin J."/>
            <person name="Lipzen A."/>
            <person name="Kuo A."/>
            <person name="Riley R."/>
            <person name="Mondo S."/>
            <person name="Labutti K."/>
            <person name="Haridas S."/>
            <person name="Pangalinan J."/>
            <person name="Salamov A.A."/>
            <person name="Simmons B.A."/>
            <person name="Magnuson J.K."/>
            <person name="Chen J."/>
            <person name="Drula E."/>
            <person name="Henrissat B."/>
            <person name="Wiebenga A."/>
            <person name="Lubbers R.J."/>
            <person name="Gomes A.C."/>
            <person name="Makela M.R."/>
            <person name="Stajich J."/>
            <person name="Grigoriev I.V."/>
            <person name="Mortensen U.H."/>
            <person name="De Vries R.P."/>
            <person name="Baker S.E."/>
            <person name="Andersen M.R."/>
        </authorList>
    </citation>
    <scope>NUCLEOTIDE SEQUENCE [LARGE SCALE GENOMIC DNA]</scope>
    <source>
        <strain evidence="7 8">CBS 123904</strain>
    </source>
</reference>
<feature type="transmembrane region" description="Helical" evidence="5">
    <location>
        <begin position="88"/>
        <end position="109"/>
    </location>
</feature>
<dbReference type="PANTHER" id="PTHR42718">
    <property type="entry name" value="MAJOR FACILITATOR SUPERFAMILY MULTIDRUG TRANSPORTER MFSC"/>
    <property type="match status" value="1"/>
</dbReference>
<dbReference type="PANTHER" id="PTHR42718:SF41">
    <property type="entry name" value="MFS TRANSPORTER OF UNKOWN SPECIFICITY (AFU_ORTHOLOGUE AFUA_5G09940)-RELATED"/>
    <property type="match status" value="1"/>
</dbReference>
<protein>
    <submittedName>
        <fullName evidence="7">MFS general substrate transporter</fullName>
    </submittedName>
</protein>
<name>A0ABR4IGK5_9EURO</name>
<evidence type="ECO:0000256" key="1">
    <source>
        <dbReference type="ARBA" id="ARBA00004141"/>
    </source>
</evidence>
<dbReference type="Proteomes" id="UP001610446">
    <property type="component" value="Unassembled WGS sequence"/>
</dbReference>
<evidence type="ECO:0000256" key="2">
    <source>
        <dbReference type="ARBA" id="ARBA00022692"/>
    </source>
</evidence>
<proteinExistence type="predicted"/>
<evidence type="ECO:0000256" key="3">
    <source>
        <dbReference type="ARBA" id="ARBA00022989"/>
    </source>
</evidence>
<comment type="caution">
    <text evidence="7">The sequence shown here is derived from an EMBL/GenBank/DDBJ whole genome shotgun (WGS) entry which is preliminary data.</text>
</comment>
<feature type="transmembrane region" description="Helical" evidence="5">
    <location>
        <begin position="147"/>
        <end position="168"/>
    </location>
</feature>
<dbReference type="SUPFAM" id="SSF103473">
    <property type="entry name" value="MFS general substrate transporter"/>
    <property type="match status" value="1"/>
</dbReference>
<organism evidence="7 8">
    <name type="scientific">Aspergillus pseudoustus</name>
    <dbReference type="NCBI Taxonomy" id="1810923"/>
    <lineage>
        <taxon>Eukaryota</taxon>
        <taxon>Fungi</taxon>
        <taxon>Dikarya</taxon>
        <taxon>Ascomycota</taxon>
        <taxon>Pezizomycotina</taxon>
        <taxon>Eurotiomycetes</taxon>
        <taxon>Eurotiomycetidae</taxon>
        <taxon>Eurotiales</taxon>
        <taxon>Aspergillaceae</taxon>
        <taxon>Aspergillus</taxon>
        <taxon>Aspergillus subgen. Nidulantes</taxon>
    </lineage>
</organism>
<feature type="domain" description="Major facilitator superfamily (MFS) profile" evidence="6">
    <location>
        <begin position="1"/>
        <end position="469"/>
    </location>
</feature>
<evidence type="ECO:0000313" key="7">
    <source>
        <dbReference type="EMBL" id="KAL2826018.1"/>
    </source>
</evidence>
<accession>A0ABR4IGK5</accession>
<feature type="transmembrane region" description="Helical" evidence="5">
    <location>
        <begin position="446"/>
        <end position="465"/>
    </location>
</feature>
<feature type="transmembrane region" description="Helical" evidence="5">
    <location>
        <begin position="115"/>
        <end position="135"/>
    </location>
</feature>
<keyword evidence="3 5" id="KW-1133">Transmembrane helix</keyword>
<evidence type="ECO:0000256" key="5">
    <source>
        <dbReference type="SAM" id="Phobius"/>
    </source>
</evidence>
<dbReference type="PROSITE" id="PS50850">
    <property type="entry name" value="MFS"/>
    <property type="match status" value="1"/>
</dbReference>
<feature type="transmembrane region" description="Helical" evidence="5">
    <location>
        <begin position="343"/>
        <end position="362"/>
    </location>
</feature>
<feature type="transmembrane region" description="Helical" evidence="5">
    <location>
        <begin position="209"/>
        <end position="228"/>
    </location>
</feature>
<dbReference type="Pfam" id="PF07690">
    <property type="entry name" value="MFS_1"/>
    <property type="match status" value="1"/>
</dbReference>
<comment type="subcellular location">
    <subcellularLocation>
        <location evidence="1">Membrane</location>
        <topology evidence="1">Multi-pass membrane protein</topology>
    </subcellularLocation>
</comment>
<dbReference type="InterPro" id="IPR011701">
    <property type="entry name" value="MFS"/>
</dbReference>
<feature type="transmembrane region" description="Helical" evidence="5">
    <location>
        <begin position="368"/>
        <end position="393"/>
    </location>
</feature>
<keyword evidence="8" id="KW-1185">Reference proteome</keyword>
<feature type="transmembrane region" description="Helical" evidence="5">
    <location>
        <begin position="278"/>
        <end position="298"/>
    </location>
</feature>
<evidence type="ECO:0000259" key="6">
    <source>
        <dbReference type="PROSITE" id="PS50850"/>
    </source>
</evidence>
<keyword evidence="4 5" id="KW-0472">Membrane</keyword>
<dbReference type="EMBL" id="JBFXLU010000462">
    <property type="protein sequence ID" value="KAL2826018.1"/>
    <property type="molecule type" value="Genomic_DNA"/>
</dbReference>
<dbReference type="Gene3D" id="1.20.1250.20">
    <property type="entry name" value="MFS general substrate transporter like domains"/>
    <property type="match status" value="2"/>
</dbReference>
<keyword evidence="2 5" id="KW-0812">Transmembrane</keyword>
<sequence>MGPDATVPEKEGYKNARSVLISTSIILCQLVQLIPYGAGVNGSFKIAEEIGATPQEAAWIAASYPLTQGAFVLMGGRVGAVYGHKNTVVVAGVWWVIFHLISGFMRSIISLSVMRALSGIGGAFMVPNAIALLTITFPPGKMRNISVGLFGAMAPIGAAGGSVFPGFFGQLVHWKWLFFFLAILGAVVFGLFAVIVPGESVPFDKGGQIDYIGAYFGVAGLVLFNFVWNQAPIVGWTEPYEYALLIVSLLHFLAFAIWETKFAKAPILPFNIWSAPSFGLMALSAFFAFMSVGIVIWYMSTWNLHVRHYTLLLDGASYSPLAVCGAVAAIISAKLVRHLPAQYILAIGSLASCVALILITTMPAHQTYWAQMFPAMIVTAFGPDFLFTAAQIIASNTVKRHQQGVAGSLIGTLLSYGLSTGLGFAGTVEAYTNDGGRDLVGGYRHGLYLGIGLAVSAMVLALGFVRIPKDQRDGWDEDDAGEIVPVDQQA</sequence>